<reference evidence="1" key="2">
    <citation type="journal article" date="2015" name="Data Brief">
        <title>Shoot transcriptome of the giant reed, Arundo donax.</title>
        <authorList>
            <person name="Barrero R.A."/>
            <person name="Guerrero F.D."/>
            <person name="Moolhuijzen P."/>
            <person name="Goolsby J.A."/>
            <person name="Tidwell J."/>
            <person name="Bellgard S.E."/>
            <person name="Bellgard M.I."/>
        </authorList>
    </citation>
    <scope>NUCLEOTIDE SEQUENCE</scope>
    <source>
        <tissue evidence="1">Shoot tissue taken approximately 20 cm above the soil surface</tissue>
    </source>
</reference>
<organism evidence="1">
    <name type="scientific">Arundo donax</name>
    <name type="common">Giant reed</name>
    <name type="synonym">Donax arundinaceus</name>
    <dbReference type="NCBI Taxonomy" id="35708"/>
    <lineage>
        <taxon>Eukaryota</taxon>
        <taxon>Viridiplantae</taxon>
        <taxon>Streptophyta</taxon>
        <taxon>Embryophyta</taxon>
        <taxon>Tracheophyta</taxon>
        <taxon>Spermatophyta</taxon>
        <taxon>Magnoliopsida</taxon>
        <taxon>Liliopsida</taxon>
        <taxon>Poales</taxon>
        <taxon>Poaceae</taxon>
        <taxon>PACMAD clade</taxon>
        <taxon>Arundinoideae</taxon>
        <taxon>Arundineae</taxon>
        <taxon>Arundo</taxon>
    </lineage>
</organism>
<accession>A0A0A9B737</accession>
<evidence type="ECO:0000313" key="1">
    <source>
        <dbReference type="EMBL" id="JAD57968.1"/>
    </source>
</evidence>
<proteinExistence type="predicted"/>
<protein>
    <submittedName>
        <fullName evidence="1">Uncharacterized protein</fullName>
    </submittedName>
</protein>
<name>A0A0A9B737_ARUDO</name>
<reference evidence="1" key="1">
    <citation type="submission" date="2014-09" db="EMBL/GenBank/DDBJ databases">
        <authorList>
            <person name="Magalhaes I.L.F."/>
            <person name="Oliveira U."/>
            <person name="Santos F.R."/>
            <person name="Vidigal T.H.D.A."/>
            <person name="Brescovit A.D."/>
            <person name="Santos A.J."/>
        </authorList>
    </citation>
    <scope>NUCLEOTIDE SEQUENCE</scope>
    <source>
        <tissue evidence="1">Shoot tissue taken approximately 20 cm above the soil surface</tissue>
    </source>
</reference>
<sequence>MPICVAGAGVLSRRLVVPLETDLGGRGVSSRRHVVGHES</sequence>
<dbReference type="EMBL" id="GBRH01239927">
    <property type="protein sequence ID" value="JAD57968.1"/>
    <property type="molecule type" value="Transcribed_RNA"/>
</dbReference>
<dbReference type="AlphaFoldDB" id="A0A0A9B737"/>